<sequence length="59" mass="5933">MHTASILDPSALLEGAGPWVLAVVMAIVFIATGLLFPLLPGDTLVFTAALLATGVLAAT</sequence>
<accession>A0A3E0VTR7</accession>
<comment type="caution">
    <text evidence="2">The sequence shown here is derived from an EMBL/GenBank/DDBJ whole genome shotgun (WGS) entry which is preliminary data.</text>
</comment>
<keyword evidence="1" id="KW-1133">Transmembrane helix</keyword>
<dbReference type="EMBL" id="NBXB01000039">
    <property type="protein sequence ID" value="RFA12899.1"/>
    <property type="molecule type" value="Genomic_DNA"/>
</dbReference>
<evidence type="ECO:0000313" key="3">
    <source>
        <dbReference type="Proteomes" id="UP000256541"/>
    </source>
</evidence>
<evidence type="ECO:0000256" key="1">
    <source>
        <dbReference type="SAM" id="Phobius"/>
    </source>
</evidence>
<organism evidence="2 3">
    <name type="scientific">Subtercola boreus</name>
    <dbReference type="NCBI Taxonomy" id="120213"/>
    <lineage>
        <taxon>Bacteria</taxon>
        <taxon>Bacillati</taxon>
        <taxon>Actinomycetota</taxon>
        <taxon>Actinomycetes</taxon>
        <taxon>Micrococcales</taxon>
        <taxon>Microbacteriaceae</taxon>
        <taxon>Subtercola</taxon>
    </lineage>
</organism>
<dbReference type="Proteomes" id="UP000256541">
    <property type="component" value="Unassembled WGS sequence"/>
</dbReference>
<feature type="transmembrane region" description="Helical" evidence="1">
    <location>
        <begin position="19"/>
        <end position="39"/>
    </location>
</feature>
<name>A0A3E0VTR7_9MICO</name>
<dbReference type="AlphaFoldDB" id="A0A3E0VTR7"/>
<gene>
    <name evidence="2" type="ORF">B7R22_14740</name>
</gene>
<dbReference type="RefSeq" id="WP_216363483.1">
    <property type="nucleotide sequence ID" value="NZ_NBXB01000039.1"/>
</dbReference>
<keyword evidence="1" id="KW-0812">Transmembrane</keyword>
<proteinExistence type="predicted"/>
<protein>
    <submittedName>
        <fullName evidence="2">Uncharacterized protein</fullName>
    </submittedName>
</protein>
<evidence type="ECO:0000313" key="2">
    <source>
        <dbReference type="EMBL" id="RFA12899.1"/>
    </source>
</evidence>
<keyword evidence="1" id="KW-0472">Membrane</keyword>
<reference evidence="2 3" key="1">
    <citation type="submission" date="2017-04" db="EMBL/GenBank/DDBJ databases">
        <title>Comparative genome analysis of Subtercola boreus.</title>
        <authorList>
            <person name="Cho Y.-J."/>
            <person name="Cho A."/>
            <person name="Kim O.-S."/>
            <person name="Lee J.-I."/>
        </authorList>
    </citation>
    <scope>NUCLEOTIDE SEQUENCE [LARGE SCALE GENOMIC DNA]</scope>
    <source>
        <strain evidence="2 3">P27479</strain>
    </source>
</reference>